<dbReference type="PANTHER" id="PTHR13347">
    <property type="entry name" value="HEAT REPEAT-CONTAINING PROTEIN 3"/>
    <property type="match status" value="1"/>
</dbReference>
<dbReference type="InterPro" id="IPR052616">
    <property type="entry name" value="SYO1-like"/>
</dbReference>
<dbReference type="GO" id="GO:0042273">
    <property type="term" value="P:ribosomal large subunit biogenesis"/>
    <property type="evidence" value="ECO:0007669"/>
    <property type="project" value="TreeGrafter"/>
</dbReference>
<keyword evidence="5" id="KW-1185">Reference proteome</keyword>
<dbReference type="Proteomes" id="UP001174694">
    <property type="component" value="Unassembled WGS sequence"/>
</dbReference>
<protein>
    <submittedName>
        <fullName evidence="4">Synchronized import protein 1</fullName>
    </submittedName>
</protein>
<reference evidence="4" key="1">
    <citation type="submission" date="2022-07" db="EMBL/GenBank/DDBJ databases">
        <title>Fungi with potential for degradation of polypropylene.</title>
        <authorList>
            <person name="Gostincar C."/>
        </authorList>
    </citation>
    <scope>NUCLEOTIDE SEQUENCE</scope>
    <source>
        <strain evidence="4">EXF-13308</strain>
    </source>
</reference>
<dbReference type="SMART" id="SM00185">
    <property type="entry name" value="ARM"/>
    <property type="match status" value="2"/>
</dbReference>
<dbReference type="EMBL" id="JANBVO010000028">
    <property type="protein sequence ID" value="KAJ9138883.1"/>
    <property type="molecule type" value="Genomic_DNA"/>
</dbReference>
<dbReference type="PANTHER" id="PTHR13347:SF1">
    <property type="entry name" value="HEAT REPEAT-CONTAINING PROTEIN 3"/>
    <property type="match status" value="1"/>
</dbReference>
<accession>A0AA38R6P7</accession>
<dbReference type="InterPro" id="IPR011989">
    <property type="entry name" value="ARM-like"/>
</dbReference>
<sequence>MGKSRRNRGGHRSDPLAKPPKVLPPPTDPELATLREKNILPVLKDLKSPEPKSRTAAAAAISNIVQDEKCRKLLLREQIVHILLTETLTDISLESRAAGWAIMRTLAEEEESDFCVHLYRVDILTALEHACKNTIEALMASDPQFAKTPKAQQQFTWDIARSLSSLVGGLAVARDEILDAIIKREQIFRFLFTLVSSISVPTDVMEETLCCLMALSEDNLQVSQMILADQSHCFSSLMKLKPSDGFRAVLASAVLHNMFSALQWHDGSPGQDGATDAILVTLLSKILDQTKLDRSLGDDNASLAPVETLQLALEVLASIATDLQGSLEKGNRKEEEWTGFGDDDTAMDGVEEEQVEEGEDNSEESAEDEDGPDEMDEDEMEADMEKVTGGGNGADEELSGIDDLPTLRDLIQQAVPQLIRLATISPDSDEAVSVQSHALAALNNISWTISCIDFSEGENDGIFQAWAPVAKRIWSRVIAFTLAHDTADINLATAIASLAWAISRTLQGNTPVSGDDHQKFISLYQASKGSSASAAGGQDAEDPFQGLGVKCIGVLGQLARDPAPIPRNRDIGVFLVTLLSTLPEVPAADAVEALNQLFDIYGDENFACDKEVFWKDNFLKHLEEIMPKVKATVKTIDKRTAQELRNRADEAILNLHRFIQYKKKNMPK</sequence>
<dbReference type="GO" id="GO:0006606">
    <property type="term" value="P:protein import into nucleus"/>
    <property type="evidence" value="ECO:0007669"/>
    <property type="project" value="TreeGrafter"/>
</dbReference>
<dbReference type="Pfam" id="PF25567">
    <property type="entry name" value="TPR_SYO1"/>
    <property type="match status" value="1"/>
</dbReference>
<name>A0AA38R6P7_9PEZI</name>
<feature type="compositionally biased region" description="Basic residues" evidence="2">
    <location>
        <begin position="1"/>
        <end position="10"/>
    </location>
</feature>
<evidence type="ECO:0000256" key="1">
    <source>
        <dbReference type="ARBA" id="ARBA00049983"/>
    </source>
</evidence>
<comment type="similarity">
    <text evidence="1">Belongs to the nuclear import and ribosome assembly adapter family.</text>
</comment>
<organism evidence="4 5">
    <name type="scientific">Pleurostoma richardsiae</name>
    <dbReference type="NCBI Taxonomy" id="41990"/>
    <lineage>
        <taxon>Eukaryota</taxon>
        <taxon>Fungi</taxon>
        <taxon>Dikarya</taxon>
        <taxon>Ascomycota</taxon>
        <taxon>Pezizomycotina</taxon>
        <taxon>Sordariomycetes</taxon>
        <taxon>Sordariomycetidae</taxon>
        <taxon>Calosphaeriales</taxon>
        <taxon>Pleurostomataceae</taxon>
        <taxon>Pleurostoma</taxon>
    </lineage>
</organism>
<feature type="region of interest" description="Disordered" evidence="2">
    <location>
        <begin position="326"/>
        <end position="400"/>
    </location>
</feature>
<evidence type="ECO:0000259" key="3">
    <source>
        <dbReference type="Pfam" id="PF25567"/>
    </source>
</evidence>
<feature type="compositionally biased region" description="Pro residues" evidence="2">
    <location>
        <begin position="17"/>
        <end position="28"/>
    </location>
</feature>
<dbReference type="CDD" id="cd13394">
    <property type="entry name" value="Syo1_like"/>
    <property type="match status" value="1"/>
</dbReference>
<feature type="compositionally biased region" description="Acidic residues" evidence="2">
    <location>
        <begin position="341"/>
        <end position="382"/>
    </location>
</feature>
<dbReference type="AlphaFoldDB" id="A0AA38R6P7"/>
<dbReference type="SUPFAM" id="SSF48371">
    <property type="entry name" value="ARM repeat"/>
    <property type="match status" value="1"/>
</dbReference>
<dbReference type="InterPro" id="IPR057990">
    <property type="entry name" value="TPR_SYO1"/>
</dbReference>
<dbReference type="InterPro" id="IPR000225">
    <property type="entry name" value="Armadillo"/>
</dbReference>
<proteinExistence type="inferred from homology"/>
<dbReference type="GO" id="GO:0051082">
    <property type="term" value="F:unfolded protein binding"/>
    <property type="evidence" value="ECO:0007669"/>
    <property type="project" value="TreeGrafter"/>
</dbReference>
<gene>
    <name evidence="4" type="ORF">NKR23_g8269</name>
</gene>
<feature type="region of interest" description="Disordered" evidence="2">
    <location>
        <begin position="1"/>
        <end position="30"/>
    </location>
</feature>
<dbReference type="InterPro" id="IPR016024">
    <property type="entry name" value="ARM-type_fold"/>
</dbReference>
<dbReference type="Gene3D" id="1.25.10.10">
    <property type="entry name" value="Leucine-rich Repeat Variant"/>
    <property type="match status" value="2"/>
</dbReference>
<comment type="caution">
    <text evidence="4">The sequence shown here is derived from an EMBL/GenBank/DDBJ whole genome shotgun (WGS) entry which is preliminary data.</text>
</comment>
<evidence type="ECO:0000313" key="5">
    <source>
        <dbReference type="Proteomes" id="UP001174694"/>
    </source>
</evidence>
<evidence type="ECO:0000256" key="2">
    <source>
        <dbReference type="SAM" id="MobiDB-lite"/>
    </source>
</evidence>
<evidence type="ECO:0000313" key="4">
    <source>
        <dbReference type="EMBL" id="KAJ9138883.1"/>
    </source>
</evidence>
<feature type="domain" description="SYO1-like TPR repeats" evidence="3">
    <location>
        <begin position="432"/>
        <end position="665"/>
    </location>
</feature>